<dbReference type="Pfam" id="PF00106">
    <property type="entry name" value="adh_short"/>
    <property type="match status" value="1"/>
</dbReference>
<evidence type="ECO:0000256" key="3">
    <source>
        <dbReference type="RuleBase" id="RU000363"/>
    </source>
</evidence>
<keyword evidence="2" id="KW-0560">Oxidoreductase</keyword>
<evidence type="ECO:0000256" key="1">
    <source>
        <dbReference type="ARBA" id="ARBA00006484"/>
    </source>
</evidence>
<dbReference type="GO" id="GO:0016491">
    <property type="term" value="F:oxidoreductase activity"/>
    <property type="evidence" value="ECO:0007669"/>
    <property type="project" value="UniProtKB-KW"/>
</dbReference>
<dbReference type="EMBL" id="PXYH01000003">
    <property type="protein sequence ID" value="PSJ46843.1"/>
    <property type="molecule type" value="Genomic_DNA"/>
</dbReference>
<dbReference type="AlphaFoldDB" id="A0A2P7R9I1"/>
<accession>A0A2P7R9I1</accession>
<comment type="similarity">
    <text evidence="1 3">Belongs to the short-chain dehydrogenases/reductases (SDR) family.</text>
</comment>
<dbReference type="PANTHER" id="PTHR44196:SF1">
    <property type="entry name" value="DEHYDROGENASE_REDUCTASE SDR FAMILY MEMBER 7B"/>
    <property type="match status" value="1"/>
</dbReference>
<dbReference type="OrthoDB" id="335726at2"/>
<dbReference type="PRINTS" id="PR00081">
    <property type="entry name" value="GDHRDH"/>
</dbReference>
<dbReference type="PRINTS" id="PR00080">
    <property type="entry name" value="SDRFAMILY"/>
</dbReference>
<name>A0A2P7R9I1_9GAMM</name>
<evidence type="ECO:0000256" key="2">
    <source>
        <dbReference type="ARBA" id="ARBA00023002"/>
    </source>
</evidence>
<keyword evidence="5" id="KW-1185">Reference proteome</keyword>
<gene>
    <name evidence="4" type="ORF">C7I36_02755</name>
</gene>
<evidence type="ECO:0000313" key="4">
    <source>
        <dbReference type="EMBL" id="PSJ46843.1"/>
    </source>
</evidence>
<dbReference type="InterPro" id="IPR002347">
    <property type="entry name" value="SDR_fam"/>
</dbReference>
<dbReference type="InterPro" id="IPR020904">
    <property type="entry name" value="Sc_DH/Rdtase_CS"/>
</dbReference>
<evidence type="ECO:0000313" key="5">
    <source>
        <dbReference type="Proteomes" id="UP000242181"/>
    </source>
</evidence>
<dbReference type="PANTHER" id="PTHR44196">
    <property type="entry name" value="DEHYDROGENASE/REDUCTASE SDR FAMILY MEMBER 7B"/>
    <property type="match status" value="1"/>
</dbReference>
<organism evidence="4 5">
    <name type="scientific">Zobellella taiwanensis</name>
    <dbReference type="NCBI Taxonomy" id="347535"/>
    <lineage>
        <taxon>Bacteria</taxon>
        <taxon>Pseudomonadati</taxon>
        <taxon>Pseudomonadota</taxon>
        <taxon>Gammaproteobacteria</taxon>
        <taxon>Aeromonadales</taxon>
        <taxon>Aeromonadaceae</taxon>
        <taxon>Zobellella</taxon>
    </lineage>
</organism>
<dbReference type="Gene3D" id="3.40.50.720">
    <property type="entry name" value="NAD(P)-binding Rossmann-like Domain"/>
    <property type="match status" value="1"/>
</dbReference>
<dbReference type="SUPFAM" id="SSF51735">
    <property type="entry name" value="NAD(P)-binding Rossmann-fold domains"/>
    <property type="match status" value="1"/>
</dbReference>
<sequence length="243" mass="26240">MKRVLITGAGSGIGLQLARDYAADGWQVLACGRDQDKLARALEGTAAQLCLFDMANREQAASALAGERDLDLVILNAGNCEYVDDALHFDAALFERVIRTNLLGTANCLAALLPRIRPGGRLALVSSSVTWLPLTRAEAYGASKAGLDYLARSLALDLARHDIGVSLIRPGFVDTPLTRKNDFPMPGRIAAGQASRAIRRGLARGRSEIAFPFAFITLLRLLSWLPSGGWRRLAASMTRSKHE</sequence>
<comment type="caution">
    <text evidence="4">The sequence shown here is derived from an EMBL/GenBank/DDBJ whole genome shotgun (WGS) entry which is preliminary data.</text>
</comment>
<dbReference type="GO" id="GO:0016020">
    <property type="term" value="C:membrane"/>
    <property type="evidence" value="ECO:0007669"/>
    <property type="project" value="TreeGrafter"/>
</dbReference>
<proteinExistence type="inferred from homology"/>
<dbReference type="InterPro" id="IPR036291">
    <property type="entry name" value="NAD(P)-bd_dom_sf"/>
</dbReference>
<dbReference type="Proteomes" id="UP000242181">
    <property type="component" value="Unassembled WGS sequence"/>
</dbReference>
<reference evidence="4 5" key="1">
    <citation type="submission" date="2018-03" db="EMBL/GenBank/DDBJ databases">
        <title>The draft genome of Zobellella taiwanensis JCM 13381.</title>
        <authorList>
            <person name="Liu L."/>
            <person name="Li L."/>
            <person name="Wang T."/>
            <person name="Zhang X."/>
            <person name="Liang L."/>
        </authorList>
    </citation>
    <scope>NUCLEOTIDE SEQUENCE [LARGE SCALE GENOMIC DNA]</scope>
    <source>
        <strain evidence="4 5">JCM 13381</strain>
    </source>
</reference>
<dbReference type="PROSITE" id="PS00061">
    <property type="entry name" value="ADH_SHORT"/>
    <property type="match status" value="1"/>
</dbReference>
<protein>
    <submittedName>
        <fullName evidence="4">Short-chain dehydrogenase</fullName>
    </submittedName>
</protein>